<evidence type="ECO:0000313" key="6">
    <source>
        <dbReference type="EMBL" id="MDA0641466.1"/>
    </source>
</evidence>
<organism evidence="6 7">
    <name type="scientific">Nonomuraea ferruginea</name>
    <dbReference type="NCBI Taxonomy" id="46174"/>
    <lineage>
        <taxon>Bacteria</taxon>
        <taxon>Bacillati</taxon>
        <taxon>Actinomycetota</taxon>
        <taxon>Actinomycetes</taxon>
        <taxon>Streptosporangiales</taxon>
        <taxon>Streptosporangiaceae</taxon>
        <taxon>Nonomuraea</taxon>
    </lineage>
</organism>
<dbReference type="RefSeq" id="WP_271276334.1">
    <property type="nucleotide sequence ID" value="NZ_BAABFD010000008.1"/>
</dbReference>
<feature type="domain" description="HTH merR-type" evidence="5">
    <location>
        <begin position="6"/>
        <end position="74"/>
    </location>
</feature>
<keyword evidence="7" id="KW-1185">Reference proteome</keyword>
<proteinExistence type="predicted"/>
<evidence type="ECO:0000256" key="2">
    <source>
        <dbReference type="ARBA" id="ARBA00023015"/>
    </source>
</evidence>
<dbReference type="SMART" id="SM00422">
    <property type="entry name" value="HTH_MERR"/>
    <property type="match status" value="2"/>
</dbReference>
<feature type="domain" description="HTH merR-type" evidence="5">
    <location>
        <begin position="124"/>
        <end position="191"/>
    </location>
</feature>
<gene>
    <name evidence="6" type="ORF">OUY24_12635</name>
</gene>
<dbReference type="EMBL" id="JAPNUD010000025">
    <property type="protein sequence ID" value="MDA0641466.1"/>
    <property type="molecule type" value="Genomic_DNA"/>
</dbReference>
<dbReference type="PROSITE" id="PS00552">
    <property type="entry name" value="HTH_MERR_1"/>
    <property type="match status" value="1"/>
</dbReference>
<keyword evidence="4" id="KW-0804">Transcription</keyword>
<dbReference type="Proteomes" id="UP001212498">
    <property type="component" value="Unassembled WGS sequence"/>
</dbReference>
<dbReference type="Gene3D" id="1.10.1660.10">
    <property type="match status" value="2"/>
</dbReference>
<dbReference type="InterPro" id="IPR000551">
    <property type="entry name" value="MerR-type_HTH_dom"/>
</dbReference>
<dbReference type="PANTHER" id="PTHR30204">
    <property type="entry name" value="REDOX-CYCLING DRUG-SENSING TRANSCRIPTIONAL ACTIVATOR SOXR"/>
    <property type="match status" value="1"/>
</dbReference>
<dbReference type="Pfam" id="PF13411">
    <property type="entry name" value="MerR_1"/>
    <property type="match status" value="1"/>
</dbReference>
<name>A0ABT4SW45_9ACTN</name>
<keyword evidence="1" id="KW-0678">Repressor</keyword>
<accession>A0ABT4SW45</accession>
<sequence>MTRADRLRPSDLAREHGLSAQAVRNYEDDGILPPAPRGDQGYRRYTPVHAQALRAFLALRPGFGHQGAAAILRAANAGDEEAVFRLLDQGHAEILRDRATLDEVTAALTELAPAGDEPVRGAPSVGALARRLGIHPATLRKWEKAGILHAERDPVTGYRRYPPAAVRDAHLARQLRRGGYPLRQIAGAIANVREAGGIGPLEEALSTWRSRLRRRGRAMLDGTAELAAYLRLRGL</sequence>
<evidence type="ECO:0000256" key="1">
    <source>
        <dbReference type="ARBA" id="ARBA00022491"/>
    </source>
</evidence>
<dbReference type="PANTHER" id="PTHR30204:SF69">
    <property type="entry name" value="MERR-FAMILY TRANSCRIPTIONAL REGULATOR"/>
    <property type="match status" value="1"/>
</dbReference>
<dbReference type="InterPro" id="IPR047057">
    <property type="entry name" value="MerR_fam"/>
</dbReference>
<evidence type="ECO:0000313" key="7">
    <source>
        <dbReference type="Proteomes" id="UP001212498"/>
    </source>
</evidence>
<dbReference type="Pfam" id="PF00376">
    <property type="entry name" value="MerR"/>
    <property type="match status" value="1"/>
</dbReference>
<protein>
    <submittedName>
        <fullName evidence="6">MerR family DNA-binding transcriptional regulator</fullName>
    </submittedName>
</protein>
<evidence type="ECO:0000256" key="4">
    <source>
        <dbReference type="ARBA" id="ARBA00023163"/>
    </source>
</evidence>
<dbReference type="InterPro" id="IPR009061">
    <property type="entry name" value="DNA-bd_dom_put_sf"/>
</dbReference>
<dbReference type="PROSITE" id="PS50937">
    <property type="entry name" value="HTH_MERR_2"/>
    <property type="match status" value="2"/>
</dbReference>
<dbReference type="SUPFAM" id="SSF46955">
    <property type="entry name" value="Putative DNA-binding domain"/>
    <property type="match status" value="2"/>
</dbReference>
<keyword evidence="2" id="KW-0805">Transcription regulation</keyword>
<dbReference type="GO" id="GO:0003677">
    <property type="term" value="F:DNA binding"/>
    <property type="evidence" value="ECO:0007669"/>
    <property type="project" value="UniProtKB-KW"/>
</dbReference>
<reference evidence="6 7" key="1">
    <citation type="submission" date="2022-11" db="EMBL/GenBank/DDBJ databases">
        <title>Nonomuraea corallina sp. nov., a new species of the genus Nonomuraea isolated from sea side sediment in Thai sea.</title>
        <authorList>
            <person name="Ngamcharungchit C."/>
            <person name="Matsumoto A."/>
            <person name="Suriyachadkun C."/>
            <person name="Panbangred W."/>
            <person name="Inahashi Y."/>
            <person name="Intra B."/>
        </authorList>
    </citation>
    <scope>NUCLEOTIDE SEQUENCE [LARGE SCALE GENOMIC DNA]</scope>
    <source>
        <strain evidence="6 7">DSM 43553</strain>
    </source>
</reference>
<comment type="caution">
    <text evidence="6">The sequence shown here is derived from an EMBL/GenBank/DDBJ whole genome shotgun (WGS) entry which is preliminary data.</text>
</comment>
<evidence type="ECO:0000256" key="3">
    <source>
        <dbReference type="ARBA" id="ARBA00023125"/>
    </source>
</evidence>
<evidence type="ECO:0000259" key="5">
    <source>
        <dbReference type="PROSITE" id="PS50937"/>
    </source>
</evidence>
<keyword evidence="3 6" id="KW-0238">DNA-binding</keyword>